<dbReference type="Gene3D" id="1.10.287.130">
    <property type="match status" value="1"/>
</dbReference>
<dbReference type="PANTHER" id="PTHR43065:SF42">
    <property type="entry name" value="TWO-COMPONENT SENSOR PPRA"/>
    <property type="match status" value="1"/>
</dbReference>
<evidence type="ECO:0000259" key="6">
    <source>
        <dbReference type="PROSITE" id="PS50112"/>
    </source>
</evidence>
<feature type="domain" description="PAS" evidence="6">
    <location>
        <begin position="68"/>
        <end position="119"/>
    </location>
</feature>
<protein>
    <recommendedName>
        <fullName evidence="2">histidine kinase</fullName>
        <ecNumber evidence="2">2.7.13.3</ecNumber>
    </recommendedName>
</protein>
<dbReference type="InterPro" id="IPR013656">
    <property type="entry name" value="PAS_4"/>
</dbReference>
<dbReference type="Gene3D" id="3.30.450.20">
    <property type="entry name" value="PAS domain"/>
    <property type="match status" value="1"/>
</dbReference>
<dbReference type="PRINTS" id="PR00344">
    <property type="entry name" value="BCTRLSENSOR"/>
</dbReference>
<dbReference type="CDD" id="cd00130">
    <property type="entry name" value="PAS"/>
    <property type="match status" value="1"/>
</dbReference>
<dbReference type="NCBIfam" id="TIGR00229">
    <property type="entry name" value="sensory_box"/>
    <property type="match status" value="1"/>
</dbReference>
<evidence type="ECO:0000313" key="9">
    <source>
        <dbReference type="Proteomes" id="UP001293718"/>
    </source>
</evidence>
<keyword evidence="8" id="KW-0547">Nucleotide-binding</keyword>
<feature type="domain" description="Histidine kinase" evidence="5">
    <location>
        <begin position="221"/>
        <end position="462"/>
    </location>
</feature>
<dbReference type="SMART" id="SM00091">
    <property type="entry name" value="PAS"/>
    <property type="match status" value="1"/>
</dbReference>
<sequence>MSESSSRTPRSSPLDDPQRRRLLGDEARLEGVEEDTWIDVIQKMDEVYSQLLRDEVALEEKNAQLEQSQQFIFSLLSAMSDVLVACDHRGVIEETNAALRELIGRSDADLHGTSVYALLAGEAAVARMRGVVELRALPRVADTVEVELLDAQGRAVPVDFNCSPRVDGSGRRVGTVLVGRPMAEIKRAYRELREAHEALKRTQQQLLHSEKLASLGRLVAGVAHELNNPISFVLGNVNALQRYGQRLSQYLEAVHGQEDAATLASLRRSLRIDHLLADLPSLIAGMLEGAQRTADIVQGLKRFSAVDREEHVAVDLNAVIQRAIHWVCKGTAQDFHVTFSPAPGECTVLGSTGQLMQVVMNLIQNAYDAASGVAENKPALAIRSEINGGKVKVYFQDNGPGIPENVLSRVFDPFFTTKPVGKGTGLGLSISYGIVERHAGKLSAGRCPGGGAVFELELPLKTPSV</sequence>
<dbReference type="Pfam" id="PF08448">
    <property type="entry name" value="PAS_4"/>
    <property type="match status" value="1"/>
</dbReference>
<dbReference type="InterPro" id="IPR036890">
    <property type="entry name" value="HATPase_C_sf"/>
</dbReference>
<evidence type="ECO:0000256" key="4">
    <source>
        <dbReference type="SAM" id="MobiDB-lite"/>
    </source>
</evidence>
<dbReference type="SMART" id="SM00387">
    <property type="entry name" value="HATPase_c"/>
    <property type="match status" value="1"/>
</dbReference>
<dbReference type="Gene3D" id="3.30.565.10">
    <property type="entry name" value="Histidine kinase-like ATPase, C-terminal domain"/>
    <property type="match status" value="1"/>
</dbReference>
<dbReference type="SUPFAM" id="SSF47384">
    <property type="entry name" value="Homodimeric domain of signal transducing histidine kinase"/>
    <property type="match status" value="1"/>
</dbReference>
<gene>
    <name evidence="8" type="ORF">SM757_31075</name>
</gene>
<dbReference type="Pfam" id="PF00512">
    <property type="entry name" value="HisKA"/>
    <property type="match status" value="1"/>
</dbReference>
<dbReference type="PROSITE" id="PS50109">
    <property type="entry name" value="HIS_KIN"/>
    <property type="match status" value="1"/>
</dbReference>
<dbReference type="RefSeq" id="WP_322468304.1">
    <property type="nucleotide sequence ID" value="NZ_JAXOJX010000093.1"/>
</dbReference>
<dbReference type="InterPro" id="IPR000014">
    <property type="entry name" value="PAS"/>
</dbReference>
<comment type="catalytic activity">
    <reaction evidence="1">
        <text>ATP + protein L-histidine = ADP + protein N-phospho-L-histidine.</text>
        <dbReference type="EC" id="2.7.13.3"/>
    </reaction>
</comment>
<dbReference type="PROSITE" id="PS50113">
    <property type="entry name" value="PAC"/>
    <property type="match status" value="1"/>
</dbReference>
<evidence type="ECO:0000256" key="2">
    <source>
        <dbReference type="ARBA" id="ARBA00012438"/>
    </source>
</evidence>
<evidence type="ECO:0000259" key="5">
    <source>
        <dbReference type="PROSITE" id="PS50109"/>
    </source>
</evidence>
<accession>A0ABU5IQ66</accession>
<proteinExistence type="predicted"/>
<dbReference type="CDD" id="cd00082">
    <property type="entry name" value="HisKA"/>
    <property type="match status" value="1"/>
</dbReference>
<evidence type="ECO:0000256" key="1">
    <source>
        <dbReference type="ARBA" id="ARBA00000085"/>
    </source>
</evidence>
<dbReference type="PANTHER" id="PTHR43065">
    <property type="entry name" value="SENSOR HISTIDINE KINASE"/>
    <property type="match status" value="1"/>
</dbReference>
<dbReference type="InterPro" id="IPR003594">
    <property type="entry name" value="HATPase_dom"/>
</dbReference>
<organism evidence="8 9">
    <name type="scientific">Azohydromonas lata</name>
    <dbReference type="NCBI Taxonomy" id="45677"/>
    <lineage>
        <taxon>Bacteria</taxon>
        <taxon>Pseudomonadati</taxon>
        <taxon>Pseudomonadota</taxon>
        <taxon>Betaproteobacteria</taxon>
        <taxon>Burkholderiales</taxon>
        <taxon>Sphaerotilaceae</taxon>
        <taxon>Azohydromonas</taxon>
    </lineage>
</organism>
<dbReference type="InterPro" id="IPR036097">
    <property type="entry name" value="HisK_dim/P_sf"/>
</dbReference>
<evidence type="ECO:0000259" key="7">
    <source>
        <dbReference type="PROSITE" id="PS50113"/>
    </source>
</evidence>
<keyword evidence="8" id="KW-0067">ATP-binding</keyword>
<keyword evidence="3" id="KW-0597">Phosphoprotein</keyword>
<dbReference type="EC" id="2.7.13.3" evidence="2"/>
<dbReference type="EMBL" id="JAXOJX010000093">
    <property type="protein sequence ID" value="MDZ5461028.1"/>
    <property type="molecule type" value="Genomic_DNA"/>
</dbReference>
<dbReference type="InterPro" id="IPR004358">
    <property type="entry name" value="Sig_transdc_His_kin-like_C"/>
</dbReference>
<keyword evidence="9" id="KW-1185">Reference proteome</keyword>
<feature type="region of interest" description="Disordered" evidence="4">
    <location>
        <begin position="1"/>
        <end position="21"/>
    </location>
</feature>
<dbReference type="SMART" id="SM00388">
    <property type="entry name" value="HisKA"/>
    <property type="match status" value="1"/>
</dbReference>
<dbReference type="Proteomes" id="UP001293718">
    <property type="component" value="Unassembled WGS sequence"/>
</dbReference>
<feature type="domain" description="PAC" evidence="7">
    <location>
        <begin position="142"/>
        <end position="194"/>
    </location>
</feature>
<dbReference type="SUPFAM" id="SSF55785">
    <property type="entry name" value="PYP-like sensor domain (PAS domain)"/>
    <property type="match status" value="1"/>
</dbReference>
<name>A0ABU5IQ66_9BURK</name>
<dbReference type="InterPro" id="IPR035965">
    <property type="entry name" value="PAS-like_dom_sf"/>
</dbReference>
<feature type="compositionally biased region" description="Low complexity" evidence="4">
    <location>
        <begin position="1"/>
        <end position="12"/>
    </location>
</feature>
<evidence type="ECO:0000256" key="3">
    <source>
        <dbReference type="ARBA" id="ARBA00022553"/>
    </source>
</evidence>
<reference evidence="8 9" key="1">
    <citation type="submission" date="2023-11" db="EMBL/GenBank/DDBJ databases">
        <title>Draft genome of Azohydromonas lata strain H1 (DSM1123), a polyhydroxyalkanoate producer.</title>
        <authorList>
            <person name="Traversa D."/>
            <person name="D'Addabbo P."/>
            <person name="Pazzani C."/>
            <person name="Manzari C."/>
            <person name="Chiara M."/>
            <person name="Scrascia M."/>
        </authorList>
    </citation>
    <scope>NUCLEOTIDE SEQUENCE [LARGE SCALE GENOMIC DNA]</scope>
    <source>
        <strain evidence="8 9">H1</strain>
    </source>
</reference>
<dbReference type="Pfam" id="PF02518">
    <property type="entry name" value="HATPase_c"/>
    <property type="match status" value="1"/>
</dbReference>
<dbReference type="InterPro" id="IPR003661">
    <property type="entry name" value="HisK_dim/P_dom"/>
</dbReference>
<dbReference type="InterPro" id="IPR005467">
    <property type="entry name" value="His_kinase_dom"/>
</dbReference>
<dbReference type="PROSITE" id="PS50112">
    <property type="entry name" value="PAS"/>
    <property type="match status" value="1"/>
</dbReference>
<dbReference type="SUPFAM" id="SSF55874">
    <property type="entry name" value="ATPase domain of HSP90 chaperone/DNA topoisomerase II/histidine kinase"/>
    <property type="match status" value="1"/>
</dbReference>
<dbReference type="GO" id="GO:0005524">
    <property type="term" value="F:ATP binding"/>
    <property type="evidence" value="ECO:0007669"/>
    <property type="project" value="UniProtKB-KW"/>
</dbReference>
<evidence type="ECO:0000313" key="8">
    <source>
        <dbReference type="EMBL" id="MDZ5461028.1"/>
    </source>
</evidence>
<comment type="caution">
    <text evidence="8">The sequence shown here is derived from an EMBL/GenBank/DDBJ whole genome shotgun (WGS) entry which is preliminary data.</text>
</comment>
<dbReference type="InterPro" id="IPR000700">
    <property type="entry name" value="PAS-assoc_C"/>
</dbReference>